<protein>
    <submittedName>
        <fullName evidence="2">Uncharacterized protein</fullName>
    </submittedName>
</protein>
<feature type="compositionally biased region" description="Basic residues" evidence="1">
    <location>
        <begin position="219"/>
        <end position="232"/>
    </location>
</feature>
<gene>
    <name evidence="2" type="ORF">AVDCRST_MAG65-759</name>
</gene>
<accession>A0A6J4RK10</accession>
<feature type="compositionally biased region" description="Basic residues" evidence="1">
    <location>
        <begin position="87"/>
        <end position="102"/>
    </location>
</feature>
<feature type="non-terminal residue" evidence="2">
    <location>
        <position position="1"/>
    </location>
</feature>
<evidence type="ECO:0000313" key="2">
    <source>
        <dbReference type="EMBL" id="CAA9470991.1"/>
    </source>
</evidence>
<feature type="compositionally biased region" description="Basic and acidic residues" evidence="1">
    <location>
        <begin position="233"/>
        <end position="254"/>
    </location>
</feature>
<name>A0A6J4RK10_9ACTN</name>
<feature type="region of interest" description="Disordered" evidence="1">
    <location>
        <begin position="1"/>
        <end position="263"/>
    </location>
</feature>
<evidence type="ECO:0000256" key="1">
    <source>
        <dbReference type="SAM" id="MobiDB-lite"/>
    </source>
</evidence>
<dbReference type="AlphaFoldDB" id="A0A6J4RK10"/>
<feature type="compositionally biased region" description="Basic residues" evidence="1">
    <location>
        <begin position="112"/>
        <end position="144"/>
    </location>
</feature>
<organism evidence="2">
    <name type="scientific">uncultured Solirubrobacteraceae bacterium</name>
    <dbReference type="NCBI Taxonomy" id="1162706"/>
    <lineage>
        <taxon>Bacteria</taxon>
        <taxon>Bacillati</taxon>
        <taxon>Actinomycetota</taxon>
        <taxon>Thermoleophilia</taxon>
        <taxon>Solirubrobacterales</taxon>
        <taxon>Solirubrobacteraceae</taxon>
        <taxon>environmental samples</taxon>
    </lineage>
</organism>
<feature type="non-terminal residue" evidence="2">
    <location>
        <position position="263"/>
    </location>
</feature>
<feature type="compositionally biased region" description="Basic residues" evidence="1">
    <location>
        <begin position="23"/>
        <end position="40"/>
    </location>
</feature>
<dbReference type="EMBL" id="CADCVL010000125">
    <property type="protein sequence ID" value="CAA9470991.1"/>
    <property type="molecule type" value="Genomic_DNA"/>
</dbReference>
<feature type="compositionally biased region" description="Basic residues" evidence="1">
    <location>
        <begin position="55"/>
        <end position="74"/>
    </location>
</feature>
<feature type="compositionally biased region" description="Basic and acidic residues" evidence="1">
    <location>
        <begin position="182"/>
        <end position="199"/>
    </location>
</feature>
<feature type="compositionally biased region" description="Basic residues" evidence="1">
    <location>
        <begin position="152"/>
        <end position="170"/>
    </location>
</feature>
<reference evidence="2" key="1">
    <citation type="submission" date="2020-02" db="EMBL/GenBank/DDBJ databases">
        <authorList>
            <person name="Meier V. D."/>
        </authorList>
    </citation>
    <scope>NUCLEOTIDE SEQUENCE</scope>
    <source>
        <strain evidence="2">AVDCRST_MAG65</strain>
    </source>
</reference>
<sequence length="263" mass="29613">ADHLQEPAPGGGRTGPHPDRGGGRHPLRLRDRPRRRRGVVRRGGLARRPDPAGGRPHHPWRARAGRDRRRRLPRPRGPGGHGARQPRLARRPPRRAGGRARGGRPGGPGARPSHRHGGRRRRRHRRHQGLRRRLLRLAHPRLRRAASPPGLRLRHAGGRGPRRRPARRRAVPVPGRPAPLRADLRDARGRAQRHLDLPGHRPAGGPDHRAHARSGAARPRPRRHLRGSHRRDPRPQRRRPADGRELLGARDHRSGARAQRGPL</sequence>
<proteinExistence type="predicted"/>